<evidence type="ECO:0008006" key="3">
    <source>
        <dbReference type="Google" id="ProtNLM"/>
    </source>
</evidence>
<organism evidence="2">
    <name type="scientific">Caulobacter sp. (strain K31)</name>
    <dbReference type="NCBI Taxonomy" id="366602"/>
    <lineage>
        <taxon>Bacteria</taxon>
        <taxon>Pseudomonadati</taxon>
        <taxon>Pseudomonadota</taxon>
        <taxon>Alphaproteobacteria</taxon>
        <taxon>Caulobacterales</taxon>
        <taxon>Caulobacteraceae</taxon>
        <taxon>Caulobacter</taxon>
    </lineage>
</organism>
<dbReference type="STRING" id="366602.Caul_1691"/>
<gene>
    <name evidence="2" type="ordered locus">Caul_1691</name>
</gene>
<name>B0T2J9_CAUSK</name>
<sequence length="206" mass="21908" precursor="true">MIAISPAAAARPVRKKNRNRHRKPVRALRVLLPTLAIGVAAAIIGQGVIRAMAAKDAPPVANAPLRMENPRFTGTLKDGRAFLITASSATRDLANADQVFLKNPQLTRGYGSDKPTHVVSKDGVYQEEKGSLLLTGDVKIDNGQGYQFASQKALIDTRTGDLVGGAAVQGAGPNNGAIRADSYSVSDKGDRVVFKGRVRTRLTPQK</sequence>
<dbReference type="EMBL" id="CP000927">
    <property type="protein sequence ID" value="ABZ70820.1"/>
    <property type="molecule type" value="Genomic_DNA"/>
</dbReference>
<dbReference type="eggNOG" id="COG5375">
    <property type="taxonomic scope" value="Bacteria"/>
</dbReference>
<evidence type="ECO:0000313" key="2">
    <source>
        <dbReference type="EMBL" id="ABZ70820.1"/>
    </source>
</evidence>
<reference evidence="2" key="1">
    <citation type="submission" date="2008-01" db="EMBL/GenBank/DDBJ databases">
        <title>Complete sequence of chromosome of Caulobacter sp. K31.</title>
        <authorList>
            <consortium name="US DOE Joint Genome Institute"/>
            <person name="Copeland A."/>
            <person name="Lucas S."/>
            <person name="Lapidus A."/>
            <person name="Barry K."/>
            <person name="Glavina del Rio T."/>
            <person name="Dalin E."/>
            <person name="Tice H."/>
            <person name="Pitluck S."/>
            <person name="Bruce D."/>
            <person name="Goodwin L."/>
            <person name="Thompson L.S."/>
            <person name="Brettin T."/>
            <person name="Detter J.C."/>
            <person name="Han C."/>
            <person name="Schmutz J."/>
            <person name="Larimer F."/>
            <person name="Land M."/>
            <person name="Hauser L."/>
            <person name="Kyrpides N."/>
            <person name="Kim E."/>
            <person name="Stephens C."/>
            <person name="Richardson P."/>
        </authorList>
    </citation>
    <scope>NUCLEOTIDE SEQUENCE [LARGE SCALE GENOMIC DNA]</scope>
    <source>
        <strain evidence="2">K31</strain>
    </source>
</reference>
<dbReference type="AlphaFoldDB" id="B0T2J9"/>
<accession>B0T2J9</accession>
<dbReference type="Pfam" id="PF06835">
    <property type="entry name" value="LptC"/>
    <property type="match status" value="1"/>
</dbReference>
<evidence type="ECO:0000256" key="1">
    <source>
        <dbReference type="SAM" id="MobiDB-lite"/>
    </source>
</evidence>
<protein>
    <recommendedName>
        <fullName evidence="3">LPS export ABC transporter periplasmic protein LptC</fullName>
    </recommendedName>
</protein>
<dbReference type="HOGENOM" id="CLU_080694_2_0_5"/>
<dbReference type="KEGG" id="cak:Caul_1691"/>
<proteinExistence type="predicted"/>
<dbReference type="InterPro" id="IPR010664">
    <property type="entry name" value="LipoPS_assembly_LptC-rel"/>
</dbReference>
<feature type="region of interest" description="Disordered" evidence="1">
    <location>
        <begin position="1"/>
        <end position="21"/>
    </location>
</feature>
<feature type="compositionally biased region" description="Basic residues" evidence="1">
    <location>
        <begin position="12"/>
        <end position="21"/>
    </location>
</feature>
<dbReference type="OrthoDB" id="7202252at2"/>